<dbReference type="Pfam" id="PF13377">
    <property type="entry name" value="Peripla_BP_3"/>
    <property type="match status" value="1"/>
</dbReference>
<feature type="region of interest" description="Disordered" evidence="5">
    <location>
        <begin position="337"/>
        <end position="364"/>
    </location>
</feature>
<dbReference type="GO" id="GO:0000976">
    <property type="term" value="F:transcription cis-regulatory region binding"/>
    <property type="evidence" value="ECO:0007669"/>
    <property type="project" value="TreeGrafter"/>
</dbReference>
<keyword evidence="2" id="KW-0805">Transcription regulation</keyword>
<name>A0A7K3MA43_9ACTN</name>
<dbReference type="CDD" id="cd01392">
    <property type="entry name" value="HTH_LacI"/>
    <property type="match status" value="1"/>
</dbReference>
<dbReference type="SMART" id="SM00354">
    <property type="entry name" value="HTH_LACI"/>
    <property type="match status" value="1"/>
</dbReference>
<evidence type="ECO:0000256" key="5">
    <source>
        <dbReference type="SAM" id="MobiDB-lite"/>
    </source>
</evidence>
<dbReference type="PROSITE" id="PS00356">
    <property type="entry name" value="HTH_LACI_1"/>
    <property type="match status" value="1"/>
</dbReference>
<evidence type="ECO:0000256" key="4">
    <source>
        <dbReference type="ARBA" id="ARBA00023163"/>
    </source>
</evidence>
<dbReference type="EMBL" id="WLZY01000009">
    <property type="protein sequence ID" value="NDL59877.1"/>
    <property type="molecule type" value="Genomic_DNA"/>
</dbReference>
<sequence>MATLKDVAAAAGVSVATVSLVLNGRDAGRVKATVSERVRQAAAELGYAPNLLARSLKTRQTHTIGLISDSVASTPFAGRMLAGAQDAAWAAGSLLVLIDTGGHSDMEDAAVQALVQRDVDALIYASMYHRVVELPTVPQELPLVVLDGRPAGEQPAADWVVPDEHNGARAAVTHLIEAGHDRIGFILVDEDIPAVHERLAGYRQALEDHELPYIPELVVRAPGNDARMAVETAHRLLSRQDRPTAVFCFSDRVAMGVFRAARHLDLSIPGDVSVVGFDDQENVADSLEPELTTVALPHYDMGSWAAKRVLARVEEQEDGGEQRHMLMPCPLVIRQSVAPPHSGYPGSATGAPAGTPARSSGSRR</sequence>
<dbReference type="InterPro" id="IPR000843">
    <property type="entry name" value="HTH_LacI"/>
</dbReference>
<keyword evidence="3 7" id="KW-0238">DNA-binding</keyword>
<dbReference type="InterPro" id="IPR028082">
    <property type="entry name" value="Peripla_BP_I"/>
</dbReference>
<evidence type="ECO:0000259" key="6">
    <source>
        <dbReference type="PROSITE" id="PS50932"/>
    </source>
</evidence>
<feature type="compositionally biased region" description="Low complexity" evidence="5">
    <location>
        <begin position="343"/>
        <end position="357"/>
    </location>
</feature>
<evidence type="ECO:0000256" key="2">
    <source>
        <dbReference type="ARBA" id="ARBA00023015"/>
    </source>
</evidence>
<dbReference type="SUPFAM" id="SSF53822">
    <property type="entry name" value="Periplasmic binding protein-like I"/>
    <property type="match status" value="1"/>
</dbReference>
<dbReference type="PANTHER" id="PTHR30146">
    <property type="entry name" value="LACI-RELATED TRANSCRIPTIONAL REPRESSOR"/>
    <property type="match status" value="1"/>
</dbReference>
<keyword evidence="1" id="KW-0678">Repressor</keyword>
<dbReference type="PROSITE" id="PS50932">
    <property type="entry name" value="HTH_LACI_2"/>
    <property type="match status" value="1"/>
</dbReference>
<dbReference type="Pfam" id="PF00356">
    <property type="entry name" value="LacI"/>
    <property type="match status" value="1"/>
</dbReference>
<dbReference type="PANTHER" id="PTHR30146:SF148">
    <property type="entry name" value="HTH-TYPE TRANSCRIPTIONAL REPRESSOR PURR-RELATED"/>
    <property type="match status" value="1"/>
</dbReference>
<dbReference type="Gene3D" id="3.40.50.2300">
    <property type="match status" value="2"/>
</dbReference>
<dbReference type="InterPro" id="IPR046335">
    <property type="entry name" value="LacI/GalR-like_sensor"/>
</dbReference>
<dbReference type="GO" id="GO:0003700">
    <property type="term" value="F:DNA-binding transcription factor activity"/>
    <property type="evidence" value="ECO:0007669"/>
    <property type="project" value="TreeGrafter"/>
</dbReference>
<comment type="caution">
    <text evidence="7">The sequence shown here is derived from an EMBL/GenBank/DDBJ whole genome shotgun (WGS) entry which is preliminary data.</text>
</comment>
<dbReference type="InterPro" id="IPR010982">
    <property type="entry name" value="Lambda_DNA-bd_dom_sf"/>
</dbReference>
<dbReference type="Gene3D" id="1.10.260.40">
    <property type="entry name" value="lambda repressor-like DNA-binding domains"/>
    <property type="match status" value="1"/>
</dbReference>
<dbReference type="Proteomes" id="UP000460435">
    <property type="component" value="Unassembled WGS sequence"/>
</dbReference>
<dbReference type="RefSeq" id="WP_162452595.1">
    <property type="nucleotide sequence ID" value="NZ_WLZY01000009.1"/>
</dbReference>
<dbReference type="AlphaFoldDB" id="A0A7K3MA43"/>
<evidence type="ECO:0000256" key="3">
    <source>
        <dbReference type="ARBA" id="ARBA00023125"/>
    </source>
</evidence>
<dbReference type="CDD" id="cd06288">
    <property type="entry name" value="PBP1_sucrose_transcription_regulator"/>
    <property type="match status" value="1"/>
</dbReference>
<dbReference type="SUPFAM" id="SSF47413">
    <property type="entry name" value="lambda repressor-like DNA-binding domains"/>
    <property type="match status" value="1"/>
</dbReference>
<organism evidence="7 8">
    <name type="scientific">Phytoactinopolyspora mesophila</name>
    <dbReference type="NCBI Taxonomy" id="2650750"/>
    <lineage>
        <taxon>Bacteria</taxon>
        <taxon>Bacillati</taxon>
        <taxon>Actinomycetota</taxon>
        <taxon>Actinomycetes</taxon>
        <taxon>Jiangellales</taxon>
        <taxon>Jiangellaceae</taxon>
        <taxon>Phytoactinopolyspora</taxon>
    </lineage>
</organism>
<dbReference type="PRINTS" id="PR00036">
    <property type="entry name" value="HTHLACI"/>
</dbReference>
<reference evidence="7 8" key="1">
    <citation type="submission" date="2019-11" db="EMBL/GenBank/DDBJ databases">
        <authorList>
            <person name="Li X.-J."/>
            <person name="Feng X.-M."/>
        </authorList>
    </citation>
    <scope>NUCLEOTIDE SEQUENCE [LARGE SCALE GENOMIC DNA]</scope>
    <source>
        <strain evidence="7 8">XMNu-373</strain>
    </source>
</reference>
<keyword evidence="4" id="KW-0804">Transcription</keyword>
<accession>A0A7K3MA43</accession>
<evidence type="ECO:0000313" key="8">
    <source>
        <dbReference type="Proteomes" id="UP000460435"/>
    </source>
</evidence>
<feature type="domain" description="HTH lacI-type" evidence="6">
    <location>
        <begin position="2"/>
        <end position="58"/>
    </location>
</feature>
<protein>
    <submittedName>
        <fullName evidence="7">LacI family DNA-binding transcriptional regulator</fullName>
    </submittedName>
</protein>
<gene>
    <name evidence="7" type="ORF">F7O44_22640</name>
</gene>
<evidence type="ECO:0000256" key="1">
    <source>
        <dbReference type="ARBA" id="ARBA00022491"/>
    </source>
</evidence>
<proteinExistence type="predicted"/>
<keyword evidence="8" id="KW-1185">Reference proteome</keyword>
<evidence type="ECO:0000313" key="7">
    <source>
        <dbReference type="EMBL" id="NDL59877.1"/>
    </source>
</evidence>